<accession>A0A9D9HLD4</accession>
<evidence type="ECO:0000256" key="1">
    <source>
        <dbReference type="SAM" id="MobiDB-lite"/>
    </source>
</evidence>
<feature type="chain" id="PRO_5039261325" description="Lipoprotein" evidence="2">
    <location>
        <begin position="19"/>
        <end position="179"/>
    </location>
</feature>
<keyword evidence="2" id="KW-0732">Signal</keyword>
<name>A0A9D9HLD4_9BACT</name>
<evidence type="ECO:0000256" key="2">
    <source>
        <dbReference type="SAM" id="SignalP"/>
    </source>
</evidence>
<dbReference type="EMBL" id="JADIMK010000067">
    <property type="protein sequence ID" value="MBO8455979.1"/>
    <property type="molecule type" value="Genomic_DNA"/>
</dbReference>
<sequence length="179" mass="18794">MKRYLAVAAVLTAAVLLAGCTKEGPSRFKGNYSYSLSGTIDLVPEQGTGDSGDGGSVSGDTPIVLSVPSESGQMDIVPMDKSGDMMVMTMRPVTGGTVVFKAKAEGKVLVLEPAERRILVNFSDVLLGGESTMDVKVSGTGEKFVDVVIFRLKYNGTCTHNGVTYRISGSSVDCVAKEN</sequence>
<feature type="signal peptide" evidence="2">
    <location>
        <begin position="1"/>
        <end position="18"/>
    </location>
</feature>
<reference evidence="3" key="1">
    <citation type="submission" date="2020-10" db="EMBL/GenBank/DDBJ databases">
        <authorList>
            <person name="Gilroy R."/>
        </authorList>
    </citation>
    <scope>NUCLEOTIDE SEQUENCE</scope>
    <source>
        <strain evidence="3">B1-3475</strain>
    </source>
</reference>
<evidence type="ECO:0008006" key="5">
    <source>
        <dbReference type="Google" id="ProtNLM"/>
    </source>
</evidence>
<evidence type="ECO:0000313" key="4">
    <source>
        <dbReference type="Proteomes" id="UP000823617"/>
    </source>
</evidence>
<proteinExistence type="predicted"/>
<reference evidence="3" key="2">
    <citation type="journal article" date="2021" name="PeerJ">
        <title>Extensive microbial diversity within the chicken gut microbiome revealed by metagenomics and culture.</title>
        <authorList>
            <person name="Gilroy R."/>
            <person name="Ravi A."/>
            <person name="Getino M."/>
            <person name="Pursley I."/>
            <person name="Horton D.L."/>
            <person name="Alikhan N.F."/>
            <person name="Baker D."/>
            <person name="Gharbi K."/>
            <person name="Hall N."/>
            <person name="Watson M."/>
            <person name="Adriaenssens E.M."/>
            <person name="Foster-Nyarko E."/>
            <person name="Jarju S."/>
            <person name="Secka A."/>
            <person name="Antonio M."/>
            <person name="Oren A."/>
            <person name="Chaudhuri R.R."/>
            <person name="La Ragione R."/>
            <person name="Hildebrand F."/>
            <person name="Pallen M.J."/>
        </authorList>
    </citation>
    <scope>NUCLEOTIDE SEQUENCE</scope>
    <source>
        <strain evidence="3">B1-3475</strain>
    </source>
</reference>
<protein>
    <recommendedName>
        <fullName evidence="5">Lipoprotein</fullName>
    </recommendedName>
</protein>
<evidence type="ECO:0000313" key="3">
    <source>
        <dbReference type="EMBL" id="MBO8455979.1"/>
    </source>
</evidence>
<dbReference type="AlphaFoldDB" id="A0A9D9HLD4"/>
<organism evidence="3 4">
    <name type="scientific">Candidatus Cryptobacteroides intestinigallinarum</name>
    <dbReference type="NCBI Taxonomy" id="2840767"/>
    <lineage>
        <taxon>Bacteria</taxon>
        <taxon>Pseudomonadati</taxon>
        <taxon>Bacteroidota</taxon>
        <taxon>Bacteroidia</taxon>
        <taxon>Bacteroidales</taxon>
        <taxon>Candidatus Cryptobacteroides</taxon>
    </lineage>
</organism>
<dbReference type="Proteomes" id="UP000823617">
    <property type="component" value="Unassembled WGS sequence"/>
</dbReference>
<feature type="region of interest" description="Disordered" evidence="1">
    <location>
        <begin position="43"/>
        <end position="62"/>
    </location>
</feature>
<comment type="caution">
    <text evidence="3">The sequence shown here is derived from an EMBL/GenBank/DDBJ whole genome shotgun (WGS) entry which is preliminary data.</text>
</comment>
<gene>
    <name evidence="3" type="ORF">IAC08_06200</name>
</gene>
<dbReference type="PROSITE" id="PS51257">
    <property type="entry name" value="PROKAR_LIPOPROTEIN"/>
    <property type="match status" value="1"/>
</dbReference>